<protein>
    <submittedName>
        <fullName evidence="4">Sulfotransferase family protein</fullName>
    </submittedName>
</protein>
<dbReference type="SUPFAM" id="SSF52540">
    <property type="entry name" value="P-loop containing nucleoside triphosphate hydrolases"/>
    <property type="match status" value="1"/>
</dbReference>
<dbReference type="Proteomes" id="UP000010475">
    <property type="component" value="Plasmid pCYLST.01"/>
</dbReference>
<proteinExistence type="inferred from homology"/>
<keyword evidence="4" id="KW-0614">Plasmid</keyword>
<organism evidence="4 5">
    <name type="scientific">Cylindrospermum stagnale PCC 7417</name>
    <dbReference type="NCBI Taxonomy" id="56107"/>
    <lineage>
        <taxon>Bacteria</taxon>
        <taxon>Bacillati</taxon>
        <taxon>Cyanobacteriota</taxon>
        <taxon>Cyanophyceae</taxon>
        <taxon>Nostocales</taxon>
        <taxon>Nostocaceae</taxon>
        <taxon>Cylindrospermum</taxon>
    </lineage>
</organism>
<keyword evidence="5" id="KW-1185">Reference proteome</keyword>
<evidence type="ECO:0000256" key="2">
    <source>
        <dbReference type="ARBA" id="ARBA00022679"/>
    </source>
</evidence>
<sequence>MFTIKRVTVKDDFRDSSIWDCITHRPDDIVIASYSKSGTTLTQQIVNLLVNGHDNFEYLHDLSPWLEYTGAPLDEKIELIEKLQNRRFLKSHLPFDALPYYPEWRYICLVRDGRDVAVSLLNHLHAIIPEIYLTSPLKLYNISSNFAEFWEGWLETGKPYWDFFEFINSWWQVRNLPNVLLVHYADLIQNKPNWVEKIAKFLDIKVDAECQEMILHKSSLEYMRENSEKFEPRIFQKHQFIYKGTNGRWQNLLTQQQIKHYDDMIAKKLGTACANWVKHGGALPIACD</sequence>
<dbReference type="EMBL" id="CP003643">
    <property type="protein sequence ID" value="AFZ28420.1"/>
    <property type="molecule type" value="Genomic_DNA"/>
</dbReference>
<dbReference type="GO" id="GO:0008146">
    <property type="term" value="F:sulfotransferase activity"/>
    <property type="evidence" value="ECO:0007669"/>
    <property type="project" value="InterPro"/>
</dbReference>
<accession>K9X715</accession>
<comment type="similarity">
    <text evidence="1">Belongs to the sulfotransferase 1 family.</text>
</comment>
<feature type="domain" description="Sulfotransferase" evidence="3">
    <location>
        <begin position="26"/>
        <end position="270"/>
    </location>
</feature>
<evidence type="ECO:0000259" key="3">
    <source>
        <dbReference type="Pfam" id="PF00685"/>
    </source>
</evidence>
<dbReference type="PANTHER" id="PTHR11783">
    <property type="entry name" value="SULFOTRANSFERASE SULT"/>
    <property type="match status" value="1"/>
</dbReference>
<dbReference type="HOGENOM" id="CLU_027239_3_0_3"/>
<dbReference type="AlphaFoldDB" id="K9X715"/>
<keyword evidence="2 4" id="KW-0808">Transferase</keyword>
<dbReference type="Pfam" id="PF00685">
    <property type="entry name" value="Sulfotransfer_1"/>
    <property type="match status" value="1"/>
</dbReference>
<evidence type="ECO:0000256" key="1">
    <source>
        <dbReference type="ARBA" id="ARBA00005771"/>
    </source>
</evidence>
<geneLocation type="plasmid" evidence="4 5">
    <name>pCYLST.01</name>
</geneLocation>
<dbReference type="InterPro" id="IPR000863">
    <property type="entry name" value="Sulfotransferase_dom"/>
</dbReference>
<dbReference type="InterPro" id="IPR027417">
    <property type="entry name" value="P-loop_NTPase"/>
</dbReference>
<name>K9X715_9NOST</name>
<dbReference type="Gene3D" id="3.40.50.300">
    <property type="entry name" value="P-loop containing nucleotide triphosphate hydrolases"/>
    <property type="match status" value="1"/>
</dbReference>
<reference evidence="4 5" key="1">
    <citation type="submission" date="2012-06" db="EMBL/GenBank/DDBJ databases">
        <title>Noncontiguous Finished plasmid 1 of genome of Cylindrospermum stagnale PCC 7417.</title>
        <authorList>
            <consortium name="US DOE Joint Genome Institute"/>
            <person name="Gugger M."/>
            <person name="Coursin T."/>
            <person name="Rippka R."/>
            <person name="Tandeau De Marsac N."/>
            <person name="Huntemann M."/>
            <person name="Wei C.-L."/>
            <person name="Han J."/>
            <person name="Detter J.C."/>
            <person name="Han C."/>
            <person name="Tapia R."/>
            <person name="Davenport K."/>
            <person name="Daligault H."/>
            <person name="Erkkila T."/>
            <person name="Gu W."/>
            <person name="Munk A.C.C."/>
            <person name="Teshima H."/>
            <person name="Xu Y."/>
            <person name="Chain P."/>
            <person name="Chen A."/>
            <person name="Krypides N."/>
            <person name="Mavromatis K."/>
            <person name="Markowitz V."/>
            <person name="Szeto E."/>
            <person name="Ivanova N."/>
            <person name="Mikhailova N."/>
            <person name="Ovchinnikova G."/>
            <person name="Pagani I."/>
            <person name="Pati A."/>
            <person name="Goodwin L."/>
            <person name="Peters L."/>
            <person name="Pitluck S."/>
            <person name="Woyke T."/>
            <person name="Kerfeld C."/>
        </authorList>
    </citation>
    <scope>NUCLEOTIDE SEQUENCE [LARGE SCALE GENOMIC DNA]</scope>
    <source>
        <strain evidence="4 5">PCC 7417</strain>
        <plasmid evidence="5">Plasmid pCYLST.01</plasmid>
    </source>
</reference>
<evidence type="ECO:0000313" key="5">
    <source>
        <dbReference type="Proteomes" id="UP000010475"/>
    </source>
</evidence>
<dbReference type="PATRIC" id="fig|56107.3.peg.7145"/>
<evidence type="ECO:0000313" key="4">
    <source>
        <dbReference type="EMBL" id="AFZ28420.1"/>
    </source>
</evidence>
<dbReference type="KEGG" id="csg:Cylst_6659"/>
<gene>
    <name evidence="4" type="ORF">Cylst_6659</name>
</gene>